<dbReference type="GO" id="GO:0016020">
    <property type="term" value="C:membrane"/>
    <property type="evidence" value="ECO:0007669"/>
    <property type="project" value="InterPro"/>
</dbReference>
<feature type="transmembrane region" description="Helical" evidence="1">
    <location>
        <begin position="298"/>
        <end position="320"/>
    </location>
</feature>
<keyword evidence="1" id="KW-0472">Membrane</keyword>
<feature type="transmembrane region" description="Helical" evidence="1">
    <location>
        <begin position="269"/>
        <end position="292"/>
    </location>
</feature>
<dbReference type="GO" id="GO:0010468">
    <property type="term" value="P:regulation of gene expression"/>
    <property type="evidence" value="ECO:0007669"/>
    <property type="project" value="InterPro"/>
</dbReference>
<name>A0A255XU32_9PROT</name>
<dbReference type="PANTHER" id="PTHR38457">
    <property type="entry name" value="REGULATOR ABRB-RELATED"/>
    <property type="match status" value="1"/>
</dbReference>
<feature type="transmembrane region" description="Helical" evidence="1">
    <location>
        <begin position="64"/>
        <end position="82"/>
    </location>
</feature>
<dbReference type="Proteomes" id="UP000216361">
    <property type="component" value="Unassembled WGS sequence"/>
</dbReference>
<feature type="transmembrane region" description="Helical" evidence="1">
    <location>
        <begin position="88"/>
        <end position="109"/>
    </location>
</feature>
<feature type="transmembrane region" description="Helical" evidence="1">
    <location>
        <begin position="150"/>
        <end position="169"/>
    </location>
</feature>
<feature type="transmembrane region" description="Helical" evidence="1">
    <location>
        <begin position="189"/>
        <end position="207"/>
    </location>
</feature>
<dbReference type="InterPro" id="IPR017516">
    <property type="entry name" value="AbrB_dup"/>
</dbReference>
<dbReference type="PIRSF" id="PIRSF038991">
    <property type="entry name" value="Protein_AbrB"/>
    <property type="match status" value="1"/>
</dbReference>
<protein>
    <recommendedName>
        <fullName evidence="4">Ammonia monooxygenase</fullName>
    </recommendedName>
</protein>
<dbReference type="RefSeq" id="WP_094407864.1">
    <property type="nucleotide sequence ID" value="NZ_BMJZ01000008.1"/>
</dbReference>
<dbReference type="OrthoDB" id="7157734at2"/>
<keyword evidence="1" id="KW-1133">Transmembrane helix</keyword>
<evidence type="ECO:0008006" key="4">
    <source>
        <dbReference type="Google" id="ProtNLM"/>
    </source>
</evidence>
<accession>A0A255XU32</accession>
<keyword evidence="1" id="KW-0812">Transmembrane</keyword>
<dbReference type="Pfam" id="PF05145">
    <property type="entry name" value="AbrB"/>
    <property type="match status" value="1"/>
</dbReference>
<dbReference type="AlphaFoldDB" id="A0A255XU32"/>
<feature type="transmembrane region" description="Helical" evidence="1">
    <location>
        <begin position="13"/>
        <end position="32"/>
    </location>
</feature>
<gene>
    <name evidence="2" type="ORF">CHR90_04845</name>
</gene>
<dbReference type="NCBIfam" id="TIGR03082">
    <property type="entry name" value="Gneg_AbrB_dup"/>
    <property type="match status" value="2"/>
</dbReference>
<comment type="caution">
    <text evidence="2">The sequence shown here is derived from an EMBL/GenBank/DDBJ whole genome shotgun (WGS) entry which is preliminary data.</text>
</comment>
<sequence length="363" mass="38969">MTAPRPAPSRSEIIKRSSLTLALGTMGGILFYQLHFPLAFMIGALVAVTIAAVAGANVRAMPKLRVAMVSILGVMLGSAFRPDIIQHLGAWTVSLIWLVPLIAVTVWLGKLVMQRWAKLDAVTSYFASVPGGLMEMTMIGGAEGGDEKRLSMLHALRIVIVVLILPFWFRFTTGYISPSISLSFSSWPPMVDLVILGVCALCGYPFARLCRLPAPQLTGAMLLSAAAHLSGLTQSSPPALLVATAQTIIGASLGARFRNTPVRFFARTFGIAFVLTLVMVAICVAVAGIVHWMTGLPFNSALLAFAPGGLAEMSLIALYLGGDTAYVAAHHIVRITMVVMLVPPSYKLLKRLFPRWLERPASQ</sequence>
<reference evidence="2 3" key="1">
    <citation type="submission" date="2017-07" db="EMBL/GenBank/DDBJ databases">
        <title>Elstera cyanobacteriorum sp. nov., a novel bacterium isolated from cyanobacterial aggregates in a eutrophic lake.</title>
        <authorList>
            <person name="Cai H."/>
        </authorList>
    </citation>
    <scope>NUCLEOTIDE SEQUENCE [LARGE SCALE GENOMIC DNA]</scope>
    <source>
        <strain evidence="2 3">TH019</strain>
    </source>
</reference>
<dbReference type="EMBL" id="NOXS01000028">
    <property type="protein sequence ID" value="OYQ20401.1"/>
    <property type="molecule type" value="Genomic_DNA"/>
</dbReference>
<organism evidence="2 3">
    <name type="scientific">Elstera cyanobacteriorum</name>
    <dbReference type="NCBI Taxonomy" id="2022747"/>
    <lineage>
        <taxon>Bacteria</taxon>
        <taxon>Pseudomonadati</taxon>
        <taxon>Pseudomonadota</taxon>
        <taxon>Alphaproteobacteria</taxon>
        <taxon>Rhodospirillales</taxon>
        <taxon>Rhodospirillaceae</taxon>
        <taxon>Elstera</taxon>
    </lineage>
</organism>
<evidence type="ECO:0000256" key="1">
    <source>
        <dbReference type="SAM" id="Phobius"/>
    </source>
</evidence>
<dbReference type="PANTHER" id="PTHR38457:SF1">
    <property type="entry name" value="REGULATOR ABRB-RELATED"/>
    <property type="match status" value="1"/>
</dbReference>
<feature type="transmembrane region" description="Helical" evidence="1">
    <location>
        <begin position="38"/>
        <end position="57"/>
    </location>
</feature>
<dbReference type="InterPro" id="IPR007820">
    <property type="entry name" value="AbrB_fam"/>
</dbReference>
<keyword evidence="3" id="KW-1185">Reference proteome</keyword>
<proteinExistence type="predicted"/>
<evidence type="ECO:0000313" key="2">
    <source>
        <dbReference type="EMBL" id="OYQ20401.1"/>
    </source>
</evidence>
<evidence type="ECO:0000313" key="3">
    <source>
        <dbReference type="Proteomes" id="UP000216361"/>
    </source>
</evidence>